<name>A0A0G4HCZ3_9ALVE</name>
<protein>
    <recommendedName>
        <fullName evidence="3">GH18 domain-containing protein</fullName>
    </recommendedName>
</protein>
<dbReference type="InterPro" id="IPR017853">
    <property type="entry name" value="GH"/>
</dbReference>
<feature type="region of interest" description="Disordered" evidence="1">
    <location>
        <begin position="302"/>
        <end position="323"/>
    </location>
</feature>
<organism evidence="2">
    <name type="scientific">Chromera velia CCMP2878</name>
    <dbReference type="NCBI Taxonomy" id="1169474"/>
    <lineage>
        <taxon>Eukaryota</taxon>
        <taxon>Sar</taxon>
        <taxon>Alveolata</taxon>
        <taxon>Colpodellida</taxon>
        <taxon>Chromeraceae</taxon>
        <taxon>Chromera</taxon>
    </lineage>
</organism>
<gene>
    <name evidence="2" type="ORF">Cvel_26374</name>
</gene>
<evidence type="ECO:0000313" key="2">
    <source>
        <dbReference type="EMBL" id="CEM41922.1"/>
    </source>
</evidence>
<accession>A0A0G4HCZ3</accession>
<dbReference type="SUPFAM" id="SSF51445">
    <property type="entry name" value="(Trans)glycosidases"/>
    <property type="match status" value="1"/>
</dbReference>
<reference evidence="2" key="1">
    <citation type="submission" date="2014-11" db="EMBL/GenBank/DDBJ databases">
        <authorList>
            <person name="Otto D Thomas"/>
            <person name="Naeem Raeece"/>
        </authorList>
    </citation>
    <scope>NUCLEOTIDE SEQUENCE</scope>
</reference>
<proteinExistence type="predicted"/>
<dbReference type="Gene3D" id="3.20.20.80">
    <property type="entry name" value="Glycosidases"/>
    <property type="match status" value="1"/>
</dbReference>
<sequence length="323" mass="35705">MGGYTRAQLQEQYDRFKTYAHEGVITAASMLLYGINEEGKMTWWDTSEPSWSIKKFQQDMGELGLKKVPLFFCDSTIGNCSPLGPILQAVYDRQEAFISESLQEASAYGWDGYAIDFEAFGFIDSKKLMSFTCKWAEALDKAGLHLMVWTGGPTFYDLEGLSACKGVSSAVTMDSYGISSSSGFSSFAERYMQSVPGHRAGFGILVPPQRLPEGLRAQVDREMTGKWLTVASMGGFSDSLTSAESVLMTPGKESDEEVFGDSFMDDVGGWCHERGVESLGLWASYVPPEWYNGLRSFLSTDRAEQEGRKTEGGDGLSERVHYV</sequence>
<dbReference type="AlphaFoldDB" id="A0A0G4HCZ3"/>
<dbReference type="VEuPathDB" id="CryptoDB:Cvel_26374"/>
<dbReference type="EMBL" id="CDMZ01002338">
    <property type="protein sequence ID" value="CEM41922.1"/>
    <property type="molecule type" value="Genomic_DNA"/>
</dbReference>
<evidence type="ECO:0000256" key="1">
    <source>
        <dbReference type="SAM" id="MobiDB-lite"/>
    </source>
</evidence>
<evidence type="ECO:0008006" key="3">
    <source>
        <dbReference type="Google" id="ProtNLM"/>
    </source>
</evidence>